<feature type="transmembrane region" description="Helical" evidence="1">
    <location>
        <begin position="143"/>
        <end position="162"/>
    </location>
</feature>
<dbReference type="OrthoDB" id="428263at2"/>
<keyword evidence="3" id="KW-1185">Reference proteome</keyword>
<protein>
    <submittedName>
        <fullName evidence="2">Putative integral membrane protein</fullName>
    </submittedName>
</protein>
<organism evidence="2 3">
    <name type="scientific">Cognatishimia activa</name>
    <dbReference type="NCBI Taxonomy" id="1715691"/>
    <lineage>
        <taxon>Bacteria</taxon>
        <taxon>Pseudomonadati</taxon>
        <taxon>Pseudomonadota</taxon>
        <taxon>Alphaproteobacteria</taxon>
        <taxon>Rhodobacterales</taxon>
        <taxon>Paracoccaceae</taxon>
        <taxon>Cognatishimia</taxon>
    </lineage>
</organism>
<evidence type="ECO:0000313" key="2">
    <source>
        <dbReference type="EMBL" id="CUK25605.1"/>
    </source>
</evidence>
<dbReference type="AlphaFoldDB" id="A0A0P1IPR0"/>
<feature type="transmembrane region" description="Helical" evidence="1">
    <location>
        <begin position="88"/>
        <end position="106"/>
    </location>
</feature>
<proteinExistence type="predicted"/>
<feature type="transmembrane region" description="Helical" evidence="1">
    <location>
        <begin position="7"/>
        <end position="27"/>
    </location>
</feature>
<reference evidence="3" key="1">
    <citation type="submission" date="2015-09" db="EMBL/GenBank/DDBJ databases">
        <authorList>
            <person name="Rodrigo-Torres Lidia"/>
            <person name="Arahal R.David."/>
        </authorList>
    </citation>
    <scope>NUCLEOTIDE SEQUENCE [LARGE SCALE GENOMIC DNA]</scope>
    <source>
        <strain evidence="3">CECT 5114</strain>
    </source>
</reference>
<accession>A0A0P1IPR0</accession>
<gene>
    <name evidence="2" type="ORF">TA5114_01406</name>
</gene>
<keyword evidence="1" id="KW-1133">Transmembrane helix</keyword>
<evidence type="ECO:0000256" key="1">
    <source>
        <dbReference type="SAM" id="Phobius"/>
    </source>
</evidence>
<dbReference type="EMBL" id="CYUE01000013">
    <property type="protein sequence ID" value="CUK25605.1"/>
    <property type="molecule type" value="Genomic_DNA"/>
</dbReference>
<dbReference type="InterPro" id="IPR013901">
    <property type="entry name" value="Anthrone_oxy"/>
</dbReference>
<evidence type="ECO:0000313" key="3">
    <source>
        <dbReference type="Proteomes" id="UP000051184"/>
    </source>
</evidence>
<sequence>MLVITICAMGVALLLNAGIFGFFYAWVCSTMWGLDAADPRVAIEAMQAMNASVRNMTFAPAFFGTPFALWLAAALLWRSQNIASARCFAVAGLTYFALGMLLTMGINVPMNEALALVQVPASIEEARVIWEDYSGTWQMWNQVRTFTSGLAFAIALAGVFFFRTSPEA</sequence>
<keyword evidence="1" id="KW-0472">Membrane</keyword>
<dbReference type="Pfam" id="PF08592">
    <property type="entry name" value="Anthrone_oxy"/>
    <property type="match status" value="1"/>
</dbReference>
<name>A0A0P1IPR0_9RHOB</name>
<dbReference type="Proteomes" id="UP000051184">
    <property type="component" value="Unassembled WGS sequence"/>
</dbReference>
<feature type="transmembrane region" description="Helical" evidence="1">
    <location>
        <begin position="58"/>
        <end position="76"/>
    </location>
</feature>
<keyword evidence="1" id="KW-0812">Transmembrane</keyword>
<dbReference type="RefSeq" id="WP_058314580.1">
    <property type="nucleotide sequence ID" value="NZ_CYTO01000010.1"/>
</dbReference>